<evidence type="ECO:0000313" key="3">
    <source>
        <dbReference type="Proteomes" id="UP000265354"/>
    </source>
</evidence>
<accession>A0A388SSQ3</accession>
<dbReference type="AlphaFoldDB" id="A0A388SSQ3"/>
<reference evidence="2 3" key="1">
    <citation type="submission" date="2018-07" db="EMBL/GenBank/DDBJ databases">
        <title>Whole Genome Shotgun Sequence of Streptomyces spongiicola strain 531S.</title>
        <authorList>
            <person name="Dohra H."/>
            <person name="Kodani S."/>
        </authorList>
    </citation>
    <scope>NUCLEOTIDE SEQUENCE [LARGE SCALE GENOMIC DNA]</scope>
    <source>
        <strain evidence="2 3">531S</strain>
    </source>
</reference>
<protein>
    <submittedName>
        <fullName evidence="2">Uncharacterized protein</fullName>
    </submittedName>
</protein>
<evidence type="ECO:0000313" key="2">
    <source>
        <dbReference type="EMBL" id="GBP98861.1"/>
    </source>
</evidence>
<dbReference type="EMBL" id="BGZL01000001">
    <property type="protein sequence ID" value="GBP98861.1"/>
    <property type="molecule type" value="Genomic_DNA"/>
</dbReference>
<sequence>MLPLLSVLPVLPALAVLAVLSLLSLLFTRAFCQPAGRQGGPARPGGDAAGRPVSDVASKNILCTGDERIRGRRPYQGPDAFPPSRSPLGDRSPYPPQEAKS</sequence>
<evidence type="ECO:0000256" key="1">
    <source>
        <dbReference type="SAM" id="MobiDB-lite"/>
    </source>
</evidence>
<gene>
    <name evidence="2" type="ORF">SSP531S_02540</name>
</gene>
<dbReference type="Proteomes" id="UP000265354">
    <property type="component" value="Unassembled WGS sequence"/>
</dbReference>
<name>A0A388SSQ3_9ACTN</name>
<feature type="region of interest" description="Disordered" evidence="1">
    <location>
        <begin position="35"/>
        <end position="101"/>
    </location>
</feature>
<proteinExistence type="predicted"/>
<comment type="caution">
    <text evidence="2">The sequence shown here is derived from an EMBL/GenBank/DDBJ whole genome shotgun (WGS) entry which is preliminary data.</text>
</comment>
<organism evidence="2 3">
    <name type="scientific">Streptomyces spongiicola</name>
    <dbReference type="NCBI Taxonomy" id="1690221"/>
    <lineage>
        <taxon>Bacteria</taxon>
        <taxon>Bacillati</taxon>
        <taxon>Actinomycetota</taxon>
        <taxon>Actinomycetes</taxon>
        <taxon>Kitasatosporales</taxon>
        <taxon>Streptomycetaceae</taxon>
        <taxon>Streptomyces</taxon>
    </lineage>
</organism>